<dbReference type="SUPFAM" id="SSF53474">
    <property type="entry name" value="alpha/beta-Hydrolases"/>
    <property type="match status" value="1"/>
</dbReference>
<feature type="domain" description="Serine aminopeptidase S33" evidence="1">
    <location>
        <begin position="47"/>
        <end position="168"/>
    </location>
</feature>
<dbReference type="Gene3D" id="3.40.50.1820">
    <property type="entry name" value="alpha/beta hydrolase"/>
    <property type="match status" value="1"/>
</dbReference>
<evidence type="ECO:0000313" key="2">
    <source>
        <dbReference type="EMBL" id="QDU24172.1"/>
    </source>
</evidence>
<dbReference type="GO" id="GO:0016787">
    <property type="term" value="F:hydrolase activity"/>
    <property type="evidence" value="ECO:0007669"/>
    <property type="project" value="UniProtKB-KW"/>
</dbReference>
<name>A0A517Y383_9BACT</name>
<dbReference type="Proteomes" id="UP000319576">
    <property type="component" value="Chromosome"/>
</dbReference>
<sequence length="278" mass="31445">MTEQAFCFGPDESLVGVTTDPLPDRVRPDAPVVLWLNSGVLHHVGPFGWYATLARRLAGRGIRSFRFDLAGLGDSAPRSDAQETLDRAIRDVAGAMDLLARERAARRFVLVGLCSGAMLAQHVAARDERVAGAAFIDGYGFRTPGYYLRHYGKRLLKWRSWVNAARRVVRPRPAPAGNAEDRRLLFDQYFFRFPPADRGRELFATAVARGTRFLYLYTGGVESYFNHPRQFSEMFGRLTPGGDQVEVGYMPAADHLYSLRDQRLAMFDRVENWVERVR</sequence>
<dbReference type="InterPro" id="IPR022742">
    <property type="entry name" value="Hydrolase_4"/>
</dbReference>
<evidence type="ECO:0000313" key="3">
    <source>
        <dbReference type="Proteomes" id="UP000319576"/>
    </source>
</evidence>
<protein>
    <submittedName>
        <fullName evidence="2">Alpha/beta hydrolase family protein</fullName>
    </submittedName>
</protein>
<dbReference type="RefSeq" id="WP_202920528.1">
    <property type="nucleotide sequence ID" value="NZ_CP036273.1"/>
</dbReference>
<reference evidence="2 3" key="1">
    <citation type="submission" date="2019-02" db="EMBL/GenBank/DDBJ databases">
        <title>Deep-cultivation of Planctomycetes and their phenomic and genomic characterization uncovers novel biology.</title>
        <authorList>
            <person name="Wiegand S."/>
            <person name="Jogler M."/>
            <person name="Boedeker C."/>
            <person name="Pinto D."/>
            <person name="Vollmers J."/>
            <person name="Rivas-Marin E."/>
            <person name="Kohn T."/>
            <person name="Peeters S.H."/>
            <person name="Heuer A."/>
            <person name="Rast P."/>
            <person name="Oberbeckmann S."/>
            <person name="Bunk B."/>
            <person name="Jeske O."/>
            <person name="Meyerdierks A."/>
            <person name="Storesund J.E."/>
            <person name="Kallscheuer N."/>
            <person name="Luecker S."/>
            <person name="Lage O.M."/>
            <person name="Pohl T."/>
            <person name="Merkel B.J."/>
            <person name="Hornburger P."/>
            <person name="Mueller R.-W."/>
            <person name="Bruemmer F."/>
            <person name="Labrenz M."/>
            <person name="Spormann A.M."/>
            <person name="Op den Camp H."/>
            <person name="Overmann J."/>
            <person name="Amann R."/>
            <person name="Jetten M.S.M."/>
            <person name="Mascher T."/>
            <person name="Medema M.H."/>
            <person name="Devos D.P."/>
            <person name="Kaster A.-K."/>
            <person name="Ovreas L."/>
            <person name="Rohde M."/>
            <person name="Galperin M.Y."/>
            <person name="Jogler C."/>
        </authorList>
    </citation>
    <scope>NUCLEOTIDE SEQUENCE [LARGE SCALE GENOMIC DNA]</scope>
    <source>
        <strain evidence="2 3">ETA_A1</strain>
    </source>
</reference>
<dbReference type="AlphaFoldDB" id="A0A517Y383"/>
<keyword evidence="2" id="KW-0378">Hydrolase</keyword>
<keyword evidence="3" id="KW-1185">Reference proteome</keyword>
<dbReference type="InterPro" id="IPR029058">
    <property type="entry name" value="AB_hydrolase_fold"/>
</dbReference>
<dbReference type="KEGG" id="uli:ETAA1_61860"/>
<accession>A0A517Y383</accession>
<evidence type="ECO:0000259" key="1">
    <source>
        <dbReference type="Pfam" id="PF12146"/>
    </source>
</evidence>
<organism evidence="2 3">
    <name type="scientific">Urbifossiella limnaea</name>
    <dbReference type="NCBI Taxonomy" id="2528023"/>
    <lineage>
        <taxon>Bacteria</taxon>
        <taxon>Pseudomonadati</taxon>
        <taxon>Planctomycetota</taxon>
        <taxon>Planctomycetia</taxon>
        <taxon>Gemmatales</taxon>
        <taxon>Gemmataceae</taxon>
        <taxon>Urbifossiella</taxon>
    </lineage>
</organism>
<gene>
    <name evidence="2" type="ORF">ETAA1_61860</name>
</gene>
<dbReference type="EMBL" id="CP036273">
    <property type="protein sequence ID" value="QDU24172.1"/>
    <property type="molecule type" value="Genomic_DNA"/>
</dbReference>
<proteinExistence type="predicted"/>
<dbReference type="Pfam" id="PF12146">
    <property type="entry name" value="Hydrolase_4"/>
    <property type="match status" value="1"/>
</dbReference>